<accession>A0A7H1NUH4</accession>
<name>A0A7H1NUH4_9PROT</name>
<protein>
    <submittedName>
        <fullName evidence="2">Uncharacterized protein</fullName>
    </submittedName>
</protein>
<evidence type="ECO:0000313" key="3">
    <source>
        <dbReference type="Proteomes" id="UP000516349"/>
    </source>
</evidence>
<dbReference type="RefSeq" id="WP_203413597.1">
    <property type="nucleotide sequence ID" value="NZ_CP060244.1"/>
</dbReference>
<keyword evidence="3" id="KW-1185">Reference proteome</keyword>
<dbReference type="KEGG" id="ebla:JGUZn3_22330"/>
<dbReference type="Proteomes" id="UP000516349">
    <property type="component" value="Chromosome"/>
</dbReference>
<evidence type="ECO:0000256" key="1">
    <source>
        <dbReference type="SAM" id="MobiDB-lite"/>
    </source>
</evidence>
<feature type="compositionally biased region" description="Acidic residues" evidence="1">
    <location>
        <begin position="66"/>
        <end position="86"/>
    </location>
</feature>
<evidence type="ECO:0000313" key="2">
    <source>
        <dbReference type="EMBL" id="QNT79434.1"/>
    </source>
</evidence>
<dbReference type="EMBL" id="CP060244">
    <property type="protein sequence ID" value="QNT79434.1"/>
    <property type="molecule type" value="Genomic_DNA"/>
</dbReference>
<organism evidence="2 3">
    <name type="scientific">Entomobacter blattae</name>
    <dbReference type="NCBI Taxonomy" id="2762277"/>
    <lineage>
        <taxon>Bacteria</taxon>
        <taxon>Pseudomonadati</taxon>
        <taxon>Pseudomonadota</taxon>
        <taxon>Alphaproteobacteria</taxon>
        <taxon>Acetobacterales</taxon>
        <taxon>Acetobacteraceae</taxon>
        <taxon>Entomobacter</taxon>
    </lineage>
</organism>
<feature type="compositionally biased region" description="Basic residues" evidence="1">
    <location>
        <begin position="51"/>
        <end position="61"/>
    </location>
</feature>
<feature type="compositionally biased region" description="Acidic residues" evidence="1">
    <location>
        <begin position="23"/>
        <end position="46"/>
    </location>
</feature>
<proteinExistence type="predicted"/>
<dbReference type="AlphaFoldDB" id="A0A7H1NUH4"/>
<gene>
    <name evidence="2" type="ORF">JGUZn3_22330</name>
</gene>
<reference evidence="2 3" key="1">
    <citation type="submission" date="2020-08" db="EMBL/GenBank/DDBJ databases">
        <title>Complete genome sequence of Entomobacter blattae G55GP.</title>
        <authorList>
            <person name="Poehlein A."/>
            <person name="Guzman J."/>
            <person name="Daniel R."/>
            <person name="Vilcinskas A."/>
        </authorList>
    </citation>
    <scope>NUCLEOTIDE SEQUENCE [LARGE SCALE GENOMIC DNA]</scope>
    <source>
        <strain evidence="2 3">G55GP</strain>
    </source>
</reference>
<feature type="compositionally biased region" description="Acidic residues" evidence="1">
    <location>
        <begin position="105"/>
        <end position="124"/>
    </location>
</feature>
<sequence length="228" mass="25583">MSFLKRKNFQHLFGHSFLKSSSENDEDKQDNNAEDEDDTDAEDEQEDTKSRRSKKAKHAKTHSADNDDDTSAEDDDDAEAEDEEEDTKSRRSKKAKRAKARKADDDDEDTDAEDEDEDNTAESDDERKEARAMERRRCKNIFLSKAAGINPSLAAHLAFNTSLPSKQAIVILNDATAGQALAHHQQTLRQKMQSHRLNPIGQDQKVKSVTAHPLANQMLAAAKKARGH</sequence>
<feature type="compositionally biased region" description="Basic residues" evidence="1">
    <location>
        <begin position="90"/>
        <end position="100"/>
    </location>
</feature>
<feature type="region of interest" description="Disordered" evidence="1">
    <location>
        <begin position="1"/>
        <end position="132"/>
    </location>
</feature>